<sequence length="304" mass="32155">MGDKFKKAQAGANLNIPAAAYNEFVDASQWVRQRRQDLNVNRQPGFAQAGIIKIKNSSGAARERFDILGIDGPLFTETENAESFYGPMLLDGSSPTDADHTGNFVVLLEPLDVGEIGRAVISGVVPVRLFVAEGSDESGKQYADVNNSDATRLELLETGGAFVLWRDTVDDDGEGEVSAYVRISNQGGAASCDPKNAKIDVYVLGSPTGGTFDVDFTVNDETETMTFDYDATAAEVETELETHSEISSGDVDVTGGDFPDATIRIEFEGDLAGTDIAVPLPDWSSLTGGAGVGVICALAQKGIA</sequence>
<evidence type="ECO:0000313" key="1">
    <source>
        <dbReference type="EMBL" id="TWU12852.1"/>
    </source>
</evidence>
<organism evidence="1 2">
    <name type="scientific">Symmachiella macrocystis</name>
    <dbReference type="NCBI Taxonomy" id="2527985"/>
    <lineage>
        <taxon>Bacteria</taxon>
        <taxon>Pseudomonadati</taxon>
        <taxon>Planctomycetota</taxon>
        <taxon>Planctomycetia</taxon>
        <taxon>Planctomycetales</taxon>
        <taxon>Planctomycetaceae</taxon>
        <taxon>Symmachiella</taxon>
    </lineage>
</organism>
<dbReference type="AlphaFoldDB" id="A0A5C6BM49"/>
<evidence type="ECO:0000313" key="2">
    <source>
        <dbReference type="Proteomes" id="UP000320735"/>
    </source>
</evidence>
<dbReference type="OrthoDB" id="291690at2"/>
<accession>A0A5C6BM49</accession>
<keyword evidence="2" id="KW-1185">Reference proteome</keyword>
<comment type="caution">
    <text evidence="1">The sequence shown here is derived from an EMBL/GenBank/DDBJ whole genome shotgun (WGS) entry which is preliminary data.</text>
</comment>
<reference evidence="1 2" key="1">
    <citation type="submission" date="2019-02" db="EMBL/GenBank/DDBJ databases">
        <title>Deep-cultivation of Planctomycetes and their phenomic and genomic characterization uncovers novel biology.</title>
        <authorList>
            <person name="Wiegand S."/>
            <person name="Jogler M."/>
            <person name="Boedeker C."/>
            <person name="Pinto D."/>
            <person name="Vollmers J."/>
            <person name="Rivas-Marin E."/>
            <person name="Kohn T."/>
            <person name="Peeters S.H."/>
            <person name="Heuer A."/>
            <person name="Rast P."/>
            <person name="Oberbeckmann S."/>
            <person name="Bunk B."/>
            <person name="Jeske O."/>
            <person name="Meyerdierks A."/>
            <person name="Storesund J.E."/>
            <person name="Kallscheuer N."/>
            <person name="Luecker S."/>
            <person name="Lage O.M."/>
            <person name="Pohl T."/>
            <person name="Merkel B.J."/>
            <person name="Hornburger P."/>
            <person name="Mueller R.-W."/>
            <person name="Bruemmer F."/>
            <person name="Labrenz M."/>
            <person name="Spormann A.M."/>
            <person name="Op Den Camp H."/>
            <person name="Overmann J."/>
            <person name="Amann R."/>
            <person name="Jetten M.S.M."/>
            <person name="Mascher T."/>
            <person name="Medema M.H."/>
            <person name="Devos D.P."/>
            <person name="Kaster A.-K."/>
            <person name="Ovreas L."/>
            <person name="Rohde M."/>
            <person name="Galperin M.Y."/>
            <person name="Jogler C."/>
        </authorList>
    </citation>
    <scope>NUCLEOTIDE SEQUENCE [LARGE SCALE GENOMIC DNA]</scope>
    <source>
        <strain evidence="1 2">CA54</strain>
    </source>
</reference>
<protein>
    <submittedName>
        <fullName evidence="1">Uncharacterized protein</fullName>
    </submittedName>
</protein>
<dbReference type="Proteomes" id="UP000320735">
    <property type="component" value="Unassembled WGS sequence"/>
</dbReference>
<gene>
    <name evidence="1" type="ORF">CA54_16780</name>
</gene>
<name>A0A5C6BM49_9PLAN</name>
<proteinExistence type="predicted"/>
<dbReference type="EMBL" id="SJPP01000001">
    <property type="protein sequence ID" value="TWU12852.1"/>
    <property type="molecule type" value="Genomic_DNA"/>
</dbReference>
<dbReference type="RefSeq" id="WP_146370268.1">
    <property type="nucleotide sequence ID" value="NZ_SJPP01000001.1"/>
</dbReference>